<dbReference type="EMBL" id="UZAI01002385">
    <property type="protein sequence ID" value="VDO70986.1"/>
    <property type="molecule type" value="Genomic_DNA"/>
</dbReference>
<sequence length="138" mass="16208">MVLTLTNNCIHLEYLRRDFRTFRYPFYNSDQIINLSQSSNMVEFCIDPVKVVEYFQLGYSDIMCKTEGIDNAAKWSNTQYLLSQNNFLVNSNYDCNNFKDLQAETFYKQPERLSLFAANNGGRVETGVVIFIWLRIHC</sequence>
<protein>
    <submittedName>
        <fullName evidence="1">Uncharacterized protein</fullName>
    </submittedName>
</protein>
<dbReference type="Proteomes" id="UP000277204">
    <property type="component" value="Unassembled WGS sequence"/>
</dbReference>
<dbReference type="STRING" id="48269.A0A183LRJ0"/>
<gene>
    <name evidence="1" type="ORF">SMRZ_LOCUS6415</name>
</gene>
<evidence type="ECO:0000313" key="2">
    <source>
        <dbReference type="Proteomes" id="UP000277204"/>
    </source>
</evidence>
<dbReference type="AlphaFoldDB" id="A0A183LRJ0"/>
<organism evidence="1 2">
    <name type="scientific">Schistosoma margrebowiei</name>
    <dbReference type="NCBI Taxonomy" id="48269"/>
    <lineage>
        <taxon>Eukaryota</taxon>
        <taxon>Metazoa</taxon>
        <taxon>Spiralia</taxon>
        <taxon>Lophotrochozoa</taxon>
        <taxon>Platyhelminthes</taxon>
        <taxon>Trematoda</taxon>
        <taxon>Digenea</taxon>
        <taxon>Strigeidida</taxon>
        <taxon>Schistosomatoidea</taxon>
        <taxon>Schistosomatidae</taxon>
        <taxon>Schistosoma</taxon>
    </lineage>
</organism>
<name>A0A183LRJ0_9TREM</name>
<evidence type="ECO:0000313" key="1">
    <source>
        <dbReference type="EMBL" id="VDO70986.1"/>
    </source>
</evidence>
<reference evidence="1 2" key="1">
    <citation type="submission" date="2018-11" db="EMBL/GenBank/DDBJ databases">
        <authorList>
            <consortium name="Pathogen Informatics"/>
        </authorList>
    </citation>
    <scope>NUCLEOTIDE SEQUENCE [LARGE SCALE GENOMIC DNA]</scope>
    <source>
        <strain evidence="1 2">Zambia</strain>
    </source>
</reference>
<proteinExistence type="predicted"/>
<keyword evidence="2" id="KW-1185">Reference proteome</keyword>
<accession>A0A183LRJ0</accession>